<name>A0A6A5ZGR7_9PLEO</name>
<evidence type="ECO:0000313" key="6">
    <source>
        <dbReference type="Proteomes" id="UP000799770"/>
    </source>
</evidence>
<evidence type="ECO:0000259" key="4">
    <source>
        <dbReference type="Pfam" id="PF24808"/>
    </source>
</evidence>
<gene>
    <name evidence="5" type="ORF">BDV96DRAFT_488613</name>
</gene>
<feature type="region of interest" description="Disordered" evidence="1">
    <location>
        <begin position="136"/>
        <end position="160"/>
    </location>
</feature>
<dbReference type="EMBL" id="ML977317">
    <property type="protein sequence ID" value="KAF2118416.1"/>
    <property type="molecule type" value="Genomic_DNA"/>
</dbReference>
<dbReference type="OrthoDB" id="2439692at2759"/>
<dbReference type="PANTHER" id="PTHR38118:SF2">
    <property type="entry name" value="CDP-ALCOHOL PHOSPHATIDYLTRANSFERASE PROTEIN"/>
    <property type="match status" value="1"/>
</dbReference>
<feature type="signal peptide" evidence="3">
    <location>
        <begin position="1"/>
        <end position="20"/>
    </location>
</feature>
<keyword evidence="2" id="KW-0472">Membrane</keyword>
<keyword evidence="2" id="KW-0812">Transmembrane</keyword>
<evidence type="ECO:0000256" key="3">
    <source>
        <dbReference type="SAM" id="SignalP"/>
    </source>
</evidence>
<evidence type="ECO:0000313" key="5">
    <source>
        <dbReference type="EMBL" id="KAF2118416.1"/>
    </source>
</evidence>
<reference evidence="5" key="1">
    <citation type="journal article" date="2020" name="Stud. Mycol.">
        <title>101 Dothideomycetes genomes: a test case for predicting lifestyles and emergence of pathogens.</title>
        <authorList>
            <person name="Haridas S."/>
            <person name="Albert R."/>
            <person name="Binder M."/>
            <person name="Bloem J."/>
            <person name="Labutti K."/>
            <person name="Salamov A."/>
            <person name="Andreopoulos B."/>
            <person name="Baker S."/>
            <person name="Barry K."/>
            <person name="Bills G."/>
            <person name="Bluhm B."/>
            <person name="Cannon C."/>
            <person name="Castanera R."/>
            <person name="Culley D."/>
            <person name="Daum C."/>
            <person name="Ezra D."/>
            <person name="Gonzalez J."/>
            <person name="Henrissat B."/>
            <person name="Kuo A."/>
            <person name="Liang C."/>
            <person name="Lipzen A."/>
            <person name="Lutzoni F."/>
            <person name="Magnuson J."/>
            <person name="Mondo S."/>
            <person name="Nolan M."/>
            <person name="Ohm R."/>
            <person name="Pangilinan J."/>
            <person name="Park H.-J."/>
            <person name="Ramirez L."/>
            <person name="Alfaro M."/>
            <person name="Sun H."/>
            <person name="Tritt A."/>
            <person name="Yoshinaga Y."/>
            <person name="Zwiers L.-H."/>
            <person name="Turgeon B."/>
            <person name="Goodwin S."/>
            <person name="Spatafora J."/>
            <person name="Crous P."/>
            <person name="Grigoriev I."/>
        </authorList>
    </citation>
    <scope>NUCLEOTIDE SEQUENCE</scope>
    <source>
        <strain evidence="5">CBS 627.86</strain>
    </source>
</reference>
<keyword evidence="2" id="KW-1133">Transmembrane helix</keyword>
<accession>A0A6A5ZGR7</accession>
<protein>
    <recommendedName>
        <fullName evidence="4">DUF7707 domain-containing protein</fullName>
    </recommendedName>
</protein>
<dbReference type="InterPro" id="IPR056124">
    <property type="entry name" value="DUF7707"/>
</dbReference>
<keyword evidence="3" id="KW-0732">Signal</keyword>
<dbReference type="Proteomes" id="UP000799770">
    <property type="component" value="Unassembled WGS sequence"/>
</dbReference>
<feature type="compositionally biased region" description="Low complexity" evidence="1">
    <location>
        <begin position="140"/>
        <end position="159"/>
    </location>
</feature>
<dbReference type="Pfam" id="PF24808">
    <property type="entry name" value="DUF7707"/>
    <property type="match status" value="1"/>
</dbReference>
<dbReference type="AlphaFoldDB" id="A0A6A5ZGR7"/>
<feature type="chain" id="PRO_5025473044" description="DUF7707 domain-containing protein" evidence="3">
    <location>
        <begin position="21"/>
        <end position="209"/>
    </location>
</feature>
<organism evidence="5 6">
    <name type="scientific">Lophiotrema nucula</name>
    <dbReference type="NCBI Taxonomy" id="690887"/>
    <lineage>
        <taxon>Eukaryota</taxon>
        <taxon>Fungi</taxon>
        <taxon>Dikarya</taxon>
        <taxon>Ascomycota</taxon>
        <taxon>Pezizomycotina</taxon>
        <taxon>Dothideomycetes</taxon>
        <taxon>Pleosporomycetidae</taxon>
        <taxon>Pleosporales</taxon>
        <taxon>Lophiotremataceae</taxon>
        <taxon>Lophiotrema</taxon>
    </lineage>
</organism>
<evidence type="ECO:0000256" key="2">
    <source>
        <dbReference type="SAM" id="Phobius"/>
    </source>
</evidence>
<sequence length="209" mass="21847">MRSIAALALLAFTGLSFAQGQQQQSYPYTIDPSSVPDSLRQTWCDNQKSQCPLICLQQPDVTTLTTITNDCDPDTLVYSCVCENNVAPNITQYTQTIPYYVCTEWGNQCVTNCGMNNNECANNCRADHPCGAQAPNKPNTTASSTTSTASATGSATGGSESIPVTGLLGATATSSPNNKGAASAMLNLGQSYGMAVVFAGVFAGFALIL</sequence>
<keyword evidence="6" id="KW-1185">Reference proteome</keyword>
<feature type="transmembrane region" description="Helical" evidence="2">
    <location>
        <begin position="191"/>
        <end position="208"/>
    </location>
</feature>
<feature type="domain" description="DUF7707" evidence="4">
    <location>
        <begin position="28"/>
        <end position="135"/>
    </location>
</feature>
<proteinExistence type="predicted"/>
<evidence type="ECO:0000256" key="1">
    <source>
        <dbReference type="SAM" id="MobiDB-lite"/>
    </source>
</evidence>
<dbReference type="PANTHER" id="PTHR38118">
    <property type="entry name" value="ANCHORED CELL WALL PROTEIN 11-RELATED"/>
    <property type="match status" value="1"/>
</dbReference>